<dbReference type="Gene3D" id="3.50.50.60">
    <property type="entry name" value="FAD/NAD(P)-binding domain"/>
    <property type="match status" value="1"/>
</dbReference>
<dbReference type="RefSeq" id="WP_091338714.1">
    <property type="nucleotide sequence ID" value="NZ_FNYC01000004.1"/>
</dbReference>
<dbReference type="Proteomes" id="UP000199420">
    <property type="component" value="Unassembled WGS sequence"/>
</dbReference>
<evidence type="ECO:0000259" key="1">
    <source>
        <dbReference type="Pfam" id="PF13454"/>
    </source>
</evidence>
<accession>A0A1H6VPR3</accession>
<dbReference type="InterPro" id="IPR036188">
    <property type="entry name" value="FAD/NAD-bd_sf"/>
</dbReference>
<proteinExistence type="predicted"/>
<protein>
    <submittedName>
        <fullName evidence="2">Uncharacterized NAD(P)/FAD-binding protein YdhS</fullName>
    </submittedName>
</protein>
<evidence type="ECO:0000313" key="3">
    <source>
        <dbReference type="Proteomes" id="UP000199420"/>
    </source>
</evidence>
<feature type="domain" description="FAD-dependent urate hydroxylase HpyO/Asp monooxygenase CreE-like FAD/NAD(P)-binding" evidence="1">
    <location>
        <begin position="6"/>
        <end position="154"/>
    </location>
</feature>
<dbReference type="Pfam" id="PF13454">
    <property type="entry name" value="NAD_binding_9"/>
    <property type="match status" value="1"/>
</dbReference>
<sequence>MFRRVAIIGGGAAAVALLSELVERANAPLHLDWYTGGAAHPGRGIAYGTESPRHLLNVRAATMGMFSPRPRGFLDFAQRADPQAAGTDFLPRRLYGDYLEDEAAHALAQSRSRGVDVRVVPFAADALVPETEGVTVVQGERASRADAAVLAIGALPVRPLAGVDGELLDEGRYVIDPWSLLRRAAPDSTPRDVALIGLGLTAVDVLLELADRWPAARFTAVSRHGRLPATHLPVSTVPDDDGGALVDAMHDAPEVRRWLRLLREAIAASEDWRVVVDSLRPSTADLWDVLPAPQRARFLRHARWAWERARHRMPPQVGQQVQALEASGRLQRVCGRVTGARQAQGRVQLDMCHAGIGTSLSTDLAIQTVGLDTDVRNTAHPLMRQLVTNGHVTPDPFGLGCQATLDGRLCRDGAPWPRLFGIGSLLRGARWESVAMPEIRLQARMLAGRLLQAEAVPARRRMAPQAG</sequence>
<dbReference type="EMBL" id="FNYC01000004">
    <property type="protein sequence ID" value="SEJ02232.1"/>
    <property type="molecule type" value="Genomic_DNA"/>
</dbReference>
<dbReference type="STRING" id="529704.SAMN02927913_3002"/>
<keyword evidence="3" id="KW-1185">Reference proteome</keyword>
<dbReference type="OrthoDB" id="101972at2"/>
<name>A0A1H6VPR3_9GAMM</name>
<dbReference type="PANTHER" id="PTHR40254">
    <property type="entry name" value="BLR0577 PROTEIN"/>
    <property type="match status" value="1"/>
</dbReference>
<dbReference type="AlphaFoldDB" id="A0A1H6VPR3"/>
<dbReference type="PANTHER" id="PTHR40254:SF1">
    <property type="entry name" value="BLR0577 PROTEIN"/>
    <property type="match status" value="1"/>
</dbReference>
<dbReference type="SUPFAM" id="SSF51905">
    <property type="entry name" value="FAD/NAD(P)-binding domain"/>
    <property type="match status" value="1"/>
</dbReference>
<reference evidence="2 3" key="1">
    <citation type="submission" date="2016-10" db="EMBL/GenBank/DDBJ databases">
        <authorList>
            <person name="de Groot N.N."/>
        </authorList>
    </citation>
    <scope>NUCLEOTIDE SEQUENCE [LARGE SCALE GENOMIC DNA]</scope>
    <source>
        <strain evidence="2 3">DSM 26515</strain>
    </source>
</reference>
<dbReference type="InterPro" id="IPR052189">
    <property type="entry name" value="L-asp_N-monooxygenase_NS-form"/>
</dbReference>
<evidence type="ECO:0000313" key="2">
    <source>
        <dbReference type="EMBL" id="SEJ02232.1"/>
    </source>
</evidence>
<gene>
    <name evidence="2" type="ORF">SAMN04487997_2228</name>
</gene>
<organism evidence="2 3">
    <name type="scientific">Frateuria terrea</name>
    <dbReference type="NCBI Taxonomy" id="529704"/>
    <lineage>
        <taxon>Bacteria</taxon>
        <taxon>Pseudomonadati</taxon>
        <taxon>Pseudomonadota</taxon>
        <taxon>Gammaproteobacteria</taxon>
        <taxon>Lysobacterales</taxon>
        <taxon>Rhodanobacteraceae</taxon>
        <taxon>Frateuria</taxon>
    </lineage>
</organism>
<dbReference type="InterPro" id="IPR038732">
    <property type="entry name" value="HpyO/CreE_NAD-binding"/>
</dbReference>